<dbReference type="InterPro" id="IPR002645">
    <property type="entry name" value="STAS_dom"/>
</dbReference>
<name>A0A1G9F6L0_9PSEU</name>
<evidence type="ECO:0000256" key="1">
    <source>
        <dbReference type="ARBA" id="ARBA00009013"/>
    </source>
</evidence>
<dbReference type="RefSeq" id="WP_176929690.1">
    <property type="nucleotide sequence ID" value="NZ_FNET01000007.1"/>
</dbReference>
<dbReference type="Proteomes" id="UP000199682">
    <property type="component" value="Unassembled WGS sequence"/>
</dbReference>
<accession>A0A1G9F6L0</accession>
<dbReference type="PANTHER" id="PTHR33495">
    <property type="entry name" value="ANTI-SIGMA FACTOR ANTAGONIST TM_1081-RELATED-RELATED"/>
    <property type="match status" value="1"/>
</dbReference>
<reference evidence="5" key="1">
    <citation type="submission" date="2016-10" db="EMBL/GenBank/DDBJ databases">
        <authorList>
            <person name="Varghese N."/>
            <person name="Submissions S."/>
        </authorList>
    </citation>
    <scope>NUCLEOTIDE SEQUENCE [LARGE SCALE GENOMIC DNA]</scope>
    <source>
        <strain evidence="5">DSM 44796</strain>
    </source>
</reference>
<dbReference type="Pfam" id="PF01740">
    <property type="entry name" value="STAS"/>
    <property type="match status" value="1"/>
</dbReference>
<comment type="similarity">
    <text evidence="1 2">Belongs to the anti-sigma-factor antagonist family.</text>
</comment>
<dbReference type="SUPFAM" id="SSF52091">
    <property type="entry name" value="SpoIIaa-like"/>
    <property type="match status" value="1"/>
</dbReference>
<dbReference type="GO" id="GO:0043856">
    <property type="term" value="F:anti-sigma factor antagonist activity"/>
    <property type="evidence" value="ECO:0007669"/>
    <property type="project" value="InterPro"/>
</dbReference>
<evidence type="ECO:0000313" key="5">
    <source>
        <dbReference type="Proteomes" id="UP000199682"/>
    </source>
</evidence>
<dbReference type="InterPro" id="IPR036513">
    <property type="entry name" value="STAS_dom_sf"/>
</dbReference>
<dbReference type="InterPro" id="IPR003658">
    <property type="entry name" value="Anti-sigma_ant"/>
</dbReference>
<protein>
    <recommendedName>
        <fullName evidence="2">Anti-sigma factor antagonist</fullName>
    </recommendedName>
</protein>
<evidence type="ECO:0000313" key="4">
    <source>
        <dbReference type="EMBL" id="SDK83803.1"/>
    </source>
</evidence>
<dbReference type="CDD" id="cd07043">
    <property type="entry name" value="STAS_anti-anti-sigma_factors"/>
    <property type="match status" value="1"/>
</dbReference>
<evidence type="ECO:0000256" key="2">
    <source>
        <dbReference type="RuleBase" id="RU003749"/>
    </source>
</evidence>
<gene>
    <name evidence="4" type="ORF">SAMN04488074_107263</name>
</gene>
<organism evidence="4 5">
    <name type="scientific">Lentzea albidocapillata subsp. violacea</name>
    <dbReference type="NCBI Taxonomy" id="128104"/>
    <lineage>
        <taxon>Bacteria</taxon>
        <taxon>Bacillati</taxon>
        <taxon>Actinomycetota</taxon>
        <taxon>Actinomycetes</taxon>
        <taxon>Pseudonocardiales</taxon>
        <taxon>Pseudonocardiaceae</taxon>
        <taxon>Lentzea</taxon>
    </lineage>
</organism>
<dbReference type="PANTHER" id="PTHR33495:SF13">
    <property type="entry name" value="ANTI-SIGMA-F FACTOR ANTAGONIST RSFB"/>
    <property type="match status" value="1"/>
</dbReference>
<proteinExistence type="inferred from homology"/>
<sequence>MSKLDPNLIATVTTVDTGHATVVSIAGEVDMTTELLVWTEIQAQLATPRRLLILDLTGVAFMASAGLRMLLQSQNAAARLGTRLAIVPSAPVRRPLAVAGIDRVLDLYPDVPSVPRTA</sequence>
<dbReference type="Gene3D" id="3.30.750.24">
    <property type="entry name" value="STAS domain"/>
    <property type="match status" value="1"/>
</dbReference>
<dbReference type="PROSITE" id="PS50801">
    <property type="entry name" value="STAS"/>
    <property type="match status" value="1"/>
</dbReference>
<feature type="domain" description="STAS" evidence="3">
    <location>
        <begin position="10"/>
        <end position="118"/>
    </location>
</feature>
<evidence type="ECO:0000259" key="3">
    <source>
        <dbReference type="PROSITE" id="PS50801"/>
    </source>
</evidence>
<dbReference type="NCBIfam" id="TIGR00377">
    <property type="entry name" value="ant_ant_sig"/>
    <property type="match status" value="1"/>
</dbReference>
<dbReference type="EMBL" id="FNET01000007">
    <property type="protein sequence ID" value="SDK83803.1"/>
    <property type="molecule type" value="Genomic_DNA"/>
</dbReference>
<dbReference type="AlphaFoldDB" id="A0A1G9F6L0"/>